<evidence type="ECO:0000313" key="8">
    <source>
        <dbReference type="Proteomes" id="UP000546970"/>
    </source>
</evidence>
<dbReference type="InterPro" id="IPR049560">
    <property type="entry name" value="MeTrfase_RsmB-F_NOP2_cat"/>
</dbReference>
<dbReference type="PANTHER" id="PTHR22807">
    <property type="entry name" value="NOP2 YEAST -RELATED NOL1/NOP2/FMU SUN DOMAIN-CONTAINING"/>
    <property type="match status" value="1"/>
</dbReference>
<evidence type="ECO:0000256" key="2">
    <source>
        <dbReference type="ARBA" id="ARBA00022679"/>
    </source>
</evidence>
<name>A0A7X9UC74_9ACTN</name>
<dbReference type="EMBL" id="JABBCP010000002">
    <property type="protein sequence ID" value="NMF55497.1"/>
    <property type="molecule type" value="Genomic_DNA"/>
</dbReference>
<feature type="binding site" evidence="5">
    <location>
        <position position="286"/>
    </location>
    <ligand>
        <name>S-adenosyl-L-methionine</name>
        <dbReference type="ChEBI" id="CHEBI:59789"/>
    </ligand>
</feature>
<dbReference type="GO" id="GO:0008173">
    <property type="term" value="F:RNA methyltransferase activity"/>
    <property type="evidence" value="ECO:0007669"/>
    <property type="project" value="InterPro"/>
</dbReference>
<organism evidence="7 8">
    <name type="scientific">Collinsella acetigenes</name>
    <dbReference type="NCBI Taxonomy" id="2713419"/>
    <lineage>
        <taxon>Bacteria</taxon>
        <taxon>Bacillati</taxon>
        <taxon>Actinomycetota</taxon>
        <taxon>Coriobacteriia</taxon>
        <taxon>Coriobacteriales</taxon>
        <taxon>Coriobacteriaceae</taxon>
        <taxon>Collinsella</taxon>
    </lineage>
</organism>
<dbReference type="Pfam" id="PF01029">
    <property type="entry name" value="NusB"/>
    <property type="match status" value="1"/>
</dbReference>
<dbReference type="SUPFAM" id="SSF53335">
    <property type="entry name" value="S-adenosyl-L-methionine-dependent methyltransferases"/>
    <property type="match status" value="1"/>
</dbReference>
<dbReference type="PRINTS" id="PR02008">
    <property type="entry name" value="RCMTFAMILY"/>
</dbReference>
<sequence>MGDALVTKLSPARRRAHSALIEAQDGCGFVRDILAASAGTLSDARDEAFALTLALGVTATVGALDEALDRYIAKPSKVSARVRMALRIPAFEMLYLDTPGHVAVSQGVELVRSQARSAAGLANAVLHRVDEGRAAFFAAADVSDDERELTARARRQGIPVWLACMLDASLARRGFGGKSLCFNGIAAPTCACMCPDAVCSGDVSDCLEPSVLEGSYLVGSPAVVAASSDLAQGKLVISDLNAQLIAASTVRPGSCLEIGAGRGTKTYVMACCANRCGLRGHHVAVDLSAAKCEINRLRLEQAGLSKGIEFAPGDGCNLDATLAHIDVAGERTLFDTVFLDAPCSGTGTMRRHPEIPWRLVSSDVEDGLPKLQLQLLQEASRRVKPGGELIYATCSVLEVENEQVIDAFLQSEQGRAFKLAPLHEADPFKDETEAMAYICEREDMRGLFQSIPLSPADFDGHFCARLIYQI</sequence>
<dbReference type="InterPro" id="IPR001678">
    <property type="entry name" value="MeTrfase_RsmB-F_NOP2_dom"/>
</dbReference>
<evidence type="ECO:0000256" key="5">
    <source>
        <dbReference type="PROSITE-ProRule" id="PRU01023"/>
    </source>
</evidence>
<keyword evidence="8" id="KW-1185">Reference proteome</keyword>
<keyword evidence="1 5" id="KW-0489">Methyltransferase</keyword>
<dbReference type="InterPro" id="IPR006027">
    <property type="entry name" value="NusB_RsmB_TIM44"/>
</dbReference>
<dbReference type="GO" id="GO:0003723">
    <property type="term" value="F:RNA binding"/>
    <property type="evidence" value="ECO:0007669"/>
    <property type="project" value="UniProtKB-UniRule"/>
</dbReference>
<accession>A0A7X9UC74</accession>
<dbReference type="Gene3D" id="3.40.50.150">
    <property type="entry name" value="Vaccinia Virus protein VP39"/>
    <property type="match status" value="1"/>
</dbReference>
<evidence type="ECO:0000256" key="1">
    <source>
        <dbReference type="ARBA" id="ARBA00022603"/>
    </source>
</evidence>
<dbReference type="GO" id="GO:0006355">
    <property type="term" value="P:regulation of DNA-templated transcription"/>
    <property type="evidence" value="ECO:0007669"/>
    <property type="project" value="InterPro"/>
</dbReference>
<keyword evidence="2 5" id="KW-0808">Transferase</keyword>
<evidence type="ECO:0000313" key="7">
    <source>
        <dbReference type="EMBL" id="NMF55497.1"/>
    </source>
</evidence>
<feature type="binding site" evidence="5">
    <location>
        <position position="340"/>
    </location>
    <ligand>
        <name>S-adenosyl-L-methionine</name>
        <dbReference type="ChEBI" id="CHEBI:59789"/>
    </ligand>
</feature>
<dbReference type="Pfam" id="PF01189">
    <property type="entry name" value="Methyltr_RsmB-F"/>
    <property type="match status" value="1"/>
</dbReference>
<dbReference type="Gene3D" id="1.10.940.10">
    <property type="entry name" value="NusB-like"/>
    <property type="match status" value="1"/>
</dbReference>
<dbReference type="GO" id="GO:0001510">
    <property type="term" value="P:RNA methylation"/>
    <property type="evidence" value="ECO:0007669"/>
    <property type="project" value="InterPro"/>
</dbReference>
<dbReference type="SUPFAM" id="SSF48013">
    <property type="entry name" value="NusB-like"/>
    <property type="match status" value="1"/>
</dbReference>
<feature type="domain" description="SAM-dependent MTase RsmB/NOP-type" evidence="6">
    <location>
        <begin position="256"/>
        <end position="469"/>
    </location>
</feature>
<comment type="caution">
    <text evidence="5">Lacks conserved residue(s) required for the propagation of feature annotation.</text>
</comment>
<comment type="similarity">
    <text evidence="5">Belongs to the class I-like SAM-binding methyltransferase superfamily. RsmB/NOP family.</text>
</comment>
<evidence type="ECO:0000256" key="4">
    <source>
        <dbReference type="ARBA" id="ARBA00022884"/>
    </source>
</evidence>
<evidence type="ECO:0000256" key="3">
    <source>
        <dbReference type="ARBA" id="ARBA00022691"/>
    </source>
</evidence>
<dbReference type="InterPro" id="IPR029063">
    <property type="entry name" value="SAM-dependent_MTases_sf"/>
</dbReference>
<proteinExistence type="inferred from homology"/>
<feature type="active site" description="Nucleophile" evidence="5">
    <location>
        <position position="394"/>
    </location>
</feature>
<dbReference type="PROSITE" id="PS51686">
    <property type="entry name" value="SAM_MT_RSMB_NOP"/>
    <property type="match status" value="1"/>
</dbReference>
<keyword evidence="3 5" id="KW-0949">S-adenosyl-L-methionine</keyword>
<feature type="binding site" evidence="5">
    <location>
        <position position="314"/>
    </location>
    <ligand>
        <name>S-adenosyl-L-methionine</name>
        <dbReference type="ChEBI" id="CHEBI:59789"/>
    </ligand>
</feature>
<dbReference type="PANTHER" id="PTHR22807:SF53">
    <property type="entry name" value="RIBOSOMAL RNA SMALL SUBUNIT METHYLTRANSFERASE B-RELATED"/>
    <property type="match status" value="1"/>
</dbReference>
<protein>
    <recommendedName>
        <fullName evidence="6">SAM-dependent MTase RsmB/NOP-type domain-containing protein</fullName>
    </recommendedName>
</protein>
<dbReference type="Proteomes" id="UP000546970">
    <property type="component" value="Unassembled WGS sequence"/>
</dbReference>
<evidence type="ECO:0000259" key="6">
    <source>
        <dbReference type="PROSITE" id="PS51686"/>
    </source>
</evidence>
<reference evidence="7 8" key="1">
    <citation type="submission" date="2020-04" db="EMBL/GenBank/DDBJ databases">
        <title>Collinsella sp. KGMB02528 nov., an anaerobic actinobacterium isolated from human feces.</title>
        <authorList>
            <person name="Han K.-I."/>
            <person name="Eom M.K."/>
            <person name="Kim J.-S."/>
            <person name="Lee K.C."/>
            <person name="Suh M.K."/>
            <person name="Park S.-H."/>
            <person name="Lee J.H."/>
            <person name="Kang S.W."/>
            <person name="Park J.-E."/>
            <person name="Oh B.S."/>
            <person name="Yu S.Y."/>
            <person name="Choi S.-H."/>
            <person name="Lee D.H."/>
            <person name="Yoon H."/>
            <person name="Kim B.-Y."/>
            <person name="Lee J.H."/>
            <person name="Lee J.-S."/>
        </authorList>
    </citation>
    <scope>NUCLEOTIDE SEQUENCE [LARGE SCALE GENOMIC DNA]</scope>
    <source>
        <strain evidence="7 8">KGMB02528</strain>
    </source>
</reference>
<dbReference type="InterPro" id="IPR035926">
    <property type="entry name" value="NusB-like_sf"/>
</dbReference>
<comment type="caution">
    <text evidence="7">The sequence shown here is derived from an EMBL/GenBank/DDBJ whole genome shotgun (WGS) entry which is preliminary data.</text>
</comment>
<keyword evidence="4 5" id="KW-0694">RNA-binding</keyword>
<gene>
    <name evidence="7" type="ORF">HF320_04030</name>
</gene>
<dbReference type="AlphaFoldDB" id="A0A7X9UC74"/>
<dbReference type="InterPro" id="IPR023267">
    <property type="entry name" value="RCMT"/>
</dbReference>